<dbReference type="SUPFAM" id="SSF48403">
    <property type="entry name" value="Ankyrin repeat"/>
    <property type="match status" value="1"/>
</dbReference>
<dbReference type="PROSITE" id="PS50297">
    <property type="entry name" value="ANK_REP_REGION"/>
    <property type="match status" value="1"/>
</dbReference>
<dbReference type="SMART" id="SM00248">
    <property type="entry name" value="ANK"/>
    <property type="match status" value="2"/>
</dbReference>
<feature type="repeat" description="ANK" evidence="5">
    <location>
        <begin position="73"/>
        <end position="108"/>
    </location>
</feature>
<evidence type="ECO:0000256" key="4">
    <source>
        <dbReference type="ARBA" id="ARBA00039237"/>
    </source>
</evidence>
<evidence type="ECO:0000256" key="3">
    <source>
        <dbReference type="ARBA" id="ARBA00037385"/>
    </source>
</evidence>
<dbReference type="EMBL" id="CAJNOQ010003524">
    <property type="protein sequence ID" value="CAF1016712.1"/>
    <property type="molecule type" value="Genomic_DNA"/>
</dbReference>
<dbReference type="PANTHER" id="PTHR24197:SF44">
    <property type="entry name" value="ANKYRIN REPEAT DOMAIN-CONTAINING PROTEIN 54"/>
    <property type="match status" value="1"/>
</dbReference>
<dbReference type="PROSITE" id="PS50088">
    <property type="entry name" value="ANK_REPEAT"/>
    <property type="match status" value="2"/>
</dbReference>
<evidence type="ECO:0000256" key="2">
    <source>
        <dbReference type="ARBA" id="ARBA00023043"/>
    </source>
</evidence>
<keyword evidence="1" id="KW-0677">Repeat</keyword>
<comment type="function">
    <text evidence="3">Plays an important role in regulating intracellular signaling events associated with erythroid terminal differentiation.</text>
</comment>
<dbReference type="InterPro" id="IPR002110">
    <property type="entry name" value="Ankyrin_rpt"/>
</dbReference>
<comment type="caution">
    <text evidence="6">The sequence shown here is derived from an EMBL/GenBank/DDBJ whole genome shotgun (WGS) entry which is preliminary data.</text>
</comment>
<dbReference type="AlphaFoldDB" id="A0A814HXI0"/>
<dbReference type="Gene3D" id="1.25.40.20">
    <property type="entry name" value="Ankyrin repeat-containing domain"/>
    <property type="match status" value="1"/>
</dbReference>
<accession>A0A814HXI0</accession>
<dbReference type="Proteomes" id="UP000681722">
    <property type="component" value="Unassembled WGS sequence"/>
</dbReference>
<evidence type="ECO:0000313" key="7">
    <source>
        <dbReference type="EMBL" id="CAF3788254.1"/>
    </source>
</evidence>
<evidence type="ECO:0000256" key="1">
    <source>
        <dbReference type="ARBA" id="ARBA00022737"/>
    </source>
</evidence>
<gene>
    <name evidence="6" type="ORF">GPM918_LOCUS14558</name>
    <name evidence="7" type="ORF">SRO942_LOCUS14558</name>
</gene>
<evidence type="ECO:0000313" key="8">
    <source>
        <dbReference type="Proteomes" id="UP000663829"/>
    </source>
</evidence>
<organism evidence="6 8">
    <name type="scientific">Didymodactylos carnosus</name>
    <dbReference type="NCBI Taxonomy" id="1234261"/>
    <lineage>
        <taxon>Eukaryota</taxon>
        <taxon>Metazoa</taxon>
        <taxon>Spiralia</taxon>
        <taxon>Gnathifera</taxon>
        <taxon>Rotifera</taxon>
        <taxon>Eurotatoria</taxon>
        <taxon>Bdelloidea</taxon>
        <taxon>Philodinida</taxon>
        <taxon>Philodinidae</taxon>
        <taxon>Didymodactylos</taxon>
    </lineage>
</organism>
<feature type="repeat" description="ANK" evidence="5">
    <location>
        <begin position="40"/>
        <end position="72"/>
    </location>
</feature>
<evidence type="ECO:0000313" key="6">
    <source>
        <dbReference type="EMBL" id="CAF1016712.1"/>
    </source>
</evidence>
<keyword evidence="2 5" id="KW-0040">ANK repeat</keyword>
<sequence>MYCQSKSNLRPINLINRNQLYLLEKFINNNYQSNIAYLPNGETDLHQAVYRANDIVVRYLLEHGWNPNQKDKNQRTPLHYTGLMDIKSFVNIIQLLCDYGANINELDLQHNTPLNSFILVSKYFRPYYIEQCEELIYRDIIIRYLWCFLAYKADINISNVFGNSPLEVVQIQLISFF</sequence>
<evidence type="ECO:0000256" key="5">
    <source>
        <dbReference type="PROSITE-ProRule" id="PRU00023"/>
    </source>
</evidence>
<dbReference type="Proteomes" id="UP000663829">
    <property type="component" value="Unassembled WGS sequence"/>
</dbReference>
<dbReference type="PANTHER" id="PTHR24197">
    <property type="entry name" value="ANKYRIN REPEAT DOMAIN-CONTAINING PROTEIN 61"/>
    <property type="match status" value="1"/>
</dbReference>
<keyword evidence="8" id="KW-1185">Reference proteome</keyword>
<reference evidence="6" key="1">
    <citation type="submission" date="2021-02" db="EMBL/GenBank/DDBJ databases">
        <authorList>
            <person name="Nowell W R."/>
        </authorList>
    </citation>
    <scope>NUCLEOTIDE SEQUENCE</scope>
</reference>
<dbReference type="InterPro" id="IPR036770">
    <property type="entry name" value="Ankyrin_rpt-contain_sf"/>
</dbReference>
<dbReference type="EMBL" id="CAJOBC010003524">
    <property type="protein sequence ID" value="CAF3788254.1"/>
    <property type="molecule type" value="Genomic_DNA"/>
</dbReference>
<dbReference type="OrthoDB" id="6069906at2759"/>
<dbReference type="Pfam" id="PF12796">
    <property type="entry name" value="Ank_2"/>
    <property type="match status" value="1"/>
</dbReference>
<name>A0A814HXI0_9BILA</name>
<proteinExistence type="predicted"/>
<protein>
    <recommendedName>
        <fullName evidence="4">Ankyrin repeat domain-containing protein 54</fullName>
    </recommendedName>
</protein>